<accession>A0ABR3JJE4</accession>
<name>A0ABR3JJE4_9AGAR</name>
<dbReference type="Pfam" id="PF18271">
    <property type="entry name" value="GH131_N"/>
    <property type="match status" value="1"/>
</dbReference>
<dbReference type="PANTHER" id="PTHR34612">
    <property type="entry name" value="GH131_N DOMAIN-CONTAINING PROTEIN"/>
    <property type="match status" value="1"/>
</dbReference>
<sequence length="339" mass="36227">MRGVLSVLGFAAVAFATPVVYDGRASFSLKDADLDTSTGPFLTVVKGTESATRYSDLLGHSLPPTPLWSKYPIPFLPIFGQPTEQPVSITITNTSVFYPGGNNPQFGFRRTELLAQGATGGPGALRPVIGSGVKAFHFSIGLDETRPLNYKHEYQVVFVEPDDGSHIFGVQLGACLRLLAFVEVRCADEHRKHSGSPFTNPTGPLPAPNARSFKILDHALNVLFTAPFTARAWHNFAVVVDWDKKTLKVFYSKDAAPLKAVTKTVPNLSVPAGTAVLGDFHVGVLKLPLVNPADSPENQGDVVRHGIQEGTTEGLLYSGVFVESVSGGISLGLGKKAFA</sequence>
<feature type="chain" id="PRO_5046185115" description="Glycoside hydrolase 131 catalytic N-terminal domain-containing protein" evidence="1">
    <location>
        <begin position="17"/>
        <end position="339"/>
    </location>
</feature>
<keyword evidence="1" id="KW-0732">Signal</keyword>
<dbReference type="Gene3D" id="2.60.120.1160">
    <property type="match status" value="1"/>
</dbReference>
<evidence type="ECO:0000313" key="4">
    <source>
        <dbReference type="Proteomes" id="UP001556367"/>
    </source>
</evidence>
<proteinExistence type="predicted"/>
<feature type="domain" description="Glycoside hydrolase 131 catalytic N-terminal" evidence="2">
    <location>
        <begin position="19"/>
        <end position="327"/>
    </location>
</feature>
<keyword evidence="4" id="KW-1185">Reference proteome</keyword>
<dbReference type="EMBL" id="JASNQZ010000006">
    <property type="protein sequence ID" value="KAL0955827.1"/>
    <property type="molecule type" value="Genomic_DNA"/>
</dbReference>
<gene>
    <name evidence="3" type="ORF">HGRIS_002030</name>
</gene>
<feature type="signal peptide" evidence="1">
    <location>
        <begin position="1"/>
        <end position="16"/>
    </location>
</feature>
<reference evidence="4" key="1">
    <citation type="submission" date="2024-06" db="EMBL/GenBank/DDBJ databases">
        <title>Multi-omics analyses provide insights into the biosynthesis of the anticancer antibiotic pleurotin in Hohenbuehelia grisea.</title>
        <authorList>
            <person name="Weaver J.A."/>
            <person name="Alberti F."/>
        </authorList>
    </citation>
    <scope>NUCLEOTIDE SEQUENCE [LARGE SCALE GENOMIC DNA]</scope>
    <source>
        <strain evidence="4">T-177</strain>
    </source>
</reference>
<dbReference type="PANTHER" id="PTHR34612:SF2">
    <property type="entry name" value="GLYCOSIDE HYDROLASE 131 CATALYTIC N-TERMINAL DOMAIN-CONTAINING PROTEIN"/>
    <property type="match status" value="1"/>
</dbReference>
<evidence type="ECO:0000259" key="2">
    <source>
        <dbReference type="Pfam" id="PF18271"/>
    </source>
</evidence>
<comment type="caution">
    <text evidence="3">The sequence shown here is derived from an EMBL/GenBank/DDBJ whole genome shotgun (WGS) entry which is preliminary data.</text>
</comment>
<dbReference type="Proteomes" id="UP001556367">
    <property type="component" value="Unassembled WGS sequence"/>
</dbReference>
<organism evidence="3 4">
    <name type="scientific">Hohenbuehelia grisea</name>
    <dbReference type="NCBI Taxonomy" id="104357"/>
    <lineage>
        <taxon>Eukaryota</taxon>
        <taxon>Fungi</taxon>
        <taxon>Dikarya</taxon>
        <taxon>Basidiomycota</taxon>
        <taxon>Agaricomycotina</taxon>
        <taxon>Agaricomycetes</taxon>
        <taxon>Agaricomycetidae</taxon>
        <taxon>Agaricales</taxon>
        <taxon>Pleurotineae</taxon>
        <taxon>Pleurotaceae</taxon>
        <taxon>Hohenbuehelia</taxon>
    </lineage>
</organism>
<dbReference type="InterPro" id="IPR041524">
    <property type="entry name" value="GH131_N"/>
</dbReference>
<evidence type="ECO:0000313" key="3">
    <source>
        <dbReference type="EMBL" id="KAL0955827.1"/>
    </source>
</evidence>
<evidence type="ECO:0000256" key="1">
    <source>
        <dbReference type="SAM" id="SignalP"/>
    </source>
</evidence>
<protein>
    <recommendedName>
        <fullName evidence="2">Glycoside hydrolase 131 catalytic N-terminal domain-containing protein</fullName>
    </recommendedName>
</protein>